<gene>
    <name evidence="7" type="ORF">E1286_31795</name>
</gene>
<dbReference type="Gene3D" id="1.10.10.60">
    <property type="entry name" value="Homeodomain-like"/>
    <property type="match status" value="1"/>
</dbReference>
<dbReference type="InterPro" id="IPR004111">
    <property type="entry name" value="Repressor_TetR_C"/>
</dbReference>
<sequence length="235" mass="26305">MLRQARVTSESGAGVSRRPRTAAPLTREGIAAAAIMVADERGIEVVSIRRVAERLGSGTMSLYRHIADKDDLISAMVDQMTGRYAYPDPEGMDWRQRVHALARTDWRMFLEHPWMLDATSSVAPPFGTESFAAMEWALEALEPLGLEPHAAARVIMTVNNYVQGSVRVVLGERGDGQADDPGLNWQRRLLDVDLERFPRLRRLVRHPIPERGRDWFVDGLDVILDGVQNRGRAPA</sequence>
<dbReference type="InterPro" id="IPR009057">
    <property type="entry name" value="Homeodomain-like_sf"/>
</dbReference>
<keyword evidence="2 4" id="KW-0238">DNA-binding</keyword>
<keyword evidence="3" id="KW-0804">Transcription</keyword>
<dbReference type="InterPro" id="IPR050109">
    <property type="entry name" value="HTH-type_TetR-like_transc_reg"/>
</dbReference>
<reference evidence="7 8" key="1">
    <citation type="submission" date="2019-03" db="EMBL/GenBank/DDBJ databases">
        <title>Draft genome sequences of novel Actinobacteria.</title>
        <authorList>
            <person name="Sahin N."/>
            <person name="Ay H."/>
            <person name="Saygin H."/>
        </authorList>
    </citation>
    <scope>NUCLEOTIDE SEQUENCE [LARGE SCALE GENOMIC DNA]</scope>
    <source>
        <strain evidence="7 8">CH32</strain>
    </source>
</reference>
<dbReference type="GO" id="GO:0003700">
    <property type="term" value="F:DNA-binding transcription factor activity"/>
    <property type="evidence" value="ECO:0007669"/>
    <property type="project" value="TreeGrafter"/>
</dbReference>
<feature type="DNA-binding region" description="H-T-H motif" evidence="4">
    <location>
        <begin position="47"/>
        <end position="66"/>
    </location>
</feature>
<feature type="region of interest" description="Disordered" evidence="5">
    <location>
        <begin position="1"/>
        <end position="22"/>
    </location>
</feature>
<comment type="caution">
    <text evidence="7">The sequence shown here is derived from an EMBL/GenBank/DDBJ whole genome shotgun (WGS) entry which is preliminary data.</text>
</comment>
<accession>A0A4R4YDN9</accession>
<feature type="domain" description="HTH tetR-type" evidence="6">
    <location>
        <begin position="24"/>
        <end position="84"/>
    </location>
</feature>
<dbReference type="EMBL" id="SMKQ01000135">
    <property type="protein sequence ID" value="TDD41939.1"/>
    <property type="molecule type" value="Genomic_DNA"/>
</dbReference>
<dbReference type="InterPro" id="IPR001647">
    <property type="entry name" value="HTH_TetR"/>
</dbReference>
<dbReference type="PANTHER" id="PTHR30055:SF151">
    <property type="entry name" value="TRANSCRIPTIONAL REGULATORY PROTEIN"/>
    <property type="match status" value="1"/>
</dbReference>
<dbReference type="SUPFAM" id="SSF48498">
    <property type="entry name" value="Tetracyclin repressor-like, C-terminal domain"/>
    <property type="match status" value="1"/>
</dbReference>
<evidence type="ECO:0000256" key="2">
    <source>
        <dbReference type="ARBA" id="ARBA00023125"/>
    </source>
</evidence>
<keyword evidence="8" id="KW-1185">Reference proteome</keyword>
<proteinExistence type="predicted"/>
<evidence type="ECO:0000256" key="5">
    <source>
        <dbReference type="SAM" id="MobiDB-lite"/>
    </source>
</evidence>
<dbReference type="AlphaFoldDB" id="A0A4R4YDN9"/>
<evidence type="ECO:0000313" key="7">
    <source>
        <dbReference type="EMBL" id="TDD41939.1"/>
    </source>
</evidence>
<dbReference type="PANTHER" id="PTHR30055">
    <property type="entry name" value="HTH-TYPE TRANSCRIPTIONAL REGULATOR RUTR"/>
    <property type="match status" value="1"/>
</dbReference>
<dbReference type="SUPFAM" id="SSF46689">
    <property type="entry name" value="Homeodomain-like"/>
    <property type="match status" value="1"/>
</dbReference>
<dbReference type="GO" id="GO:0045892">
    <property type="term" value="P:negative regulation of DNA-templated transcription"/>
    <property type="evidence" value="ECO:0007669"/>
    <property type="project" value="InterPro"/>
</dbReference>
<dbReference type="OrthoDB" id="329481at2"/>
<dbReference type="Pfam" id="PF00440">
    <property type="entry name" value="TetR_N"/>
    <property type="match status" value="1"/>
</dbReference>
<name>A0A4R4YDN9_9ACTN</name>
<dbReference type="Pfam" id="PF02909">
    <property type="entry name" value="TetR_C_1"/>
    <property type="match status" value="1"/>
</dbReference>
<dbReference type="PROSITE" id="PS50977">
    <property type="entry name" value="HTH_TETR_2"/>
    <property type="match status" value="1"/>
</dbReference>
<dbReference type="Proteomes" id="UP000295302">
    <property type="component" value="Unassembled WGS sequence"/>
</dbReference>
<evidence type="ECO:0000313" key="8">
    <source>
        <dbReference type="Proteomes" id="UP000295302"/>
    </source>
</evidence>
<evidence type="ECO:0000256" key="4">
    <source>
        <dbReference type="PROSITE-ProRule" id="PRU00335"/>
    </source>
</evidence>
<dbReference type="Gene3D" id="1.10.357.10">
    <property type="entry name" value="Tetracycline Repressor, domain 2"/>
    <property type="match status" value="1"/>
</dbReference>
<evidence type="ECO:0000256" key="1">
    <source>
        <dbReference type="ARBA" id="ARBA00023015"/>
    </source>
</evidence>
<dbReference type="InterPro" id="IPR036271">
    <property type="entry name" value="Tet_transcr_reg_TetR-rel_C_sf"/>
</dbReference>
<protein>
    <submittedName>
        <fullName evidence="7">TetR/AcrR family transcriptional regulator</fullName>
    </submittedName>
</protein>
<feature type="compositionally biased region" description="Polar residues" evidence="5">
    <location>
        <begin position="1"/>
        <end position="11"/>
    </location>
</feature>
<keyword evidence="1" id="KW-0805">Transcription regulation</keyword>
<evidence type="ECO:0000259" key="6">
    <source>
        <dbReference type="PROSITE" id="PS50977"/>
    </source>
</evidence>
<evidence type="ECO:0000256" key="3">
    <source>
        <dbReference type="ARBA" id="ARBA00023163"/>
    </source>
</evidence>
<organism evidence="7 8">
    <name type="scientific">Nonomuraea terrae</name>
    <dbReference type="NCBI Taxonomy" id="2530383"/>
    <lineage>
        <taxon>Bacteria</taxon>
        <taxon>Bacillati</taxon>
        <taxon>Actinomycetota</taxon>
        <taxon>Actinomycetes</taxon>
        <taxon>Streptosporangiales</taxon>
        <taxon>Streptosporangiaceae</taxon>
        <taxon>Nonomuraea</taxon>
    </lineage>
</organism>
<dbReference type="GO" id="GO:0000976">
    <property type="term" value="F:transcription cis-regulatory region binding"/>
    <property type="evidence" value="ECO:0007669"/>
    <property type="project" value="TreeGrafter"/>
</dbReference>